<dbReference type="AlphaFoldDB" id="A0A085N2U2"/>
<keyword evidence="3" id="KW-1185">Reference proteome</keyword>
<dbReference type="EMBL" id="KL367566">
    <property type="protein sequence ID" value="KFD63788.1"/>
    <property type="molecule type" value="Genomic_DNA"/>
</dbReference>
<evidence type="ECO:0000313" key="2">
    <source>
        <dbReference type="EMBL" id="KFD63788.1"/>
    </source>
</evidence>
<gene>
    <name evidence="1" type="ORF">M513_02790</name>
    <name evidence="2" type="ORF">M514_02790</name>
</gene>
<dbReference type="Proteomes" id="UP000030758">
    <property type="component" value="Unassembled WGS sequence"/>
</dbReference>
<evidence type="ECO:0000313" key="3">
    <source>
        <dbReference type="Proteomes" id="UP000030764"/>
    </source>
</evidence>
<accession>A0A085N2U2</accession>
<sequence length="222" mass="25224">MDPAARGHADYKAAHLTNPFFKVEPWLSALKEIAYLLDEGRVTLRDIRKKCLVDPLALANVRYMIVLVACIREKFESGRSMVVEDESGCMDCILKVPAVDGPHEYLVNLSAGAVLLLNQPFFCCLSRLKPYMILRKFMIERIYWLEYQNHPSSIDVELLATQLLRTQKARPAVLQCCPQSGEHSKPTLAHEENLRDQLKEKIVQMVQKDLEVIELSLPGTTS</sequence>
<dbReference type="EMBL" id="KL363194">
    <property type="protein sequence ID" value="KFD56335.1"/>
    <property type="molecule type" value="Genomic_DNA"/>
</dbReference>
<dbReference type="Proteomes" id="UP000030764">
    <property type="component" value="Unassembled WGS sequence"/>
</dbReference>
<name>A0A085N2U2_9BILA</name>
<organism evidence="2">
    <name type="scientific">Trichuris suis</name>
    <name type="common">pig whipworm</name>
    <dbReference type="NCBI Taxonomy" id="68888"/>
    <lineage>
        <taxon>Eukaryota</taxon>
        <taxon>Metazoa</taxon>
        <taxon>Ecdysozoa</taxon>
        <taxon>Nematoda</taxon>
        <taxon>Enoplea</taxon>
        <taxon>Dorylaimia</taxon>
        <taxon>Trichinellida</taxon>
        <taxon>Trichuridae</taxon>
        <taxon>Trichuris</taxon>
    </lineage>
</organism>
<evidence type="ECO:0000313" key="1">
    <source>
        <dbReference type="EMBL" id="KFD56335.1"/>
    </source>
</evidence>
<reference evidence="2 3" key="1">
    <citation type="journal article" date="2014" name="Nat. Genet.">
        <title>Genome and transcriptome of the porcine whipworm Trichuris suis.</title>
        <authorList>
            <person name="Jex A.R."/>
            <person name="Nejsum P."/>
            <person name="Schwarz E.M."/>
            <person name="Hu L."/>
            <person name="Young N.D."/>
            <person name="Hall R.S."/>
            <person name="Korhonen P.K."/>
            <person name="Liao S."/>
            <person name="Thamsborg S."/>
            <person name="Xia J."/>
            <person name="Xu P."/>
            <person name="Wang S."/>
            <person name="Scheerlinck J.P."/>
            <person name="Hofmann A."/>
            <person name="Sternberg P.W."/>
            <person name="Wang J."/>
            <person name="Gasser R.B."/>
        </authorList>
    </citation>
    <scope>NUCLEOTIDE SEQUENCE [LARGE SCALE GENOMIC DNA]</scope>
    <source>
        <strain evidence="2">DCEP-RM93F</strain>
        <strain evidence="1">DCEP-RM93M</strain>
    </source>
</reference>
<protein>
    <submittedName>
        <fullName evidence="2">Uncharacterized protein</fullName>
    </submittedName>
</protein>
<proteinExistence type="predicted"/>